<reference evidence="1 2" key="1">
    <citation type="submission" date="2024-01" db="EMBL/GenBank/DDBJ databases">
        <title>Comparative genomics of Cryptococcus and Kwoniella reveals pathogenesis evolution and contrasting modes of karyotype evolution via chromosome fusion or intercentromeric recombination.</title>
        <authorList>
            <person name="Coelho M.A."/>
            <person name="David-Palma M."/>
            <person name="Shea T."/>
            <person name="Bowers K."/>
            <person name="McGinley-Smith S."/>
            <person name="Mohammad A.W."/>
            <person name="Gnirke A."/>
            <person name="Yurkov A.M."/>
            <person name="Nowrousian M."/>
            <person name="Sun S."/>
            <person name="Cuomo C.A."/>
            <person name="Heitman J."/>
        </authorList>
    </citation>
    <scope>NUCLEOTIDE SEQUENCE [LARGE SCALE GENOMIC DNA]</scope>
    <source>
        <strain evidence="1 2">CBS 6074</strain>
    </source>
</reference>
<name>A0AAX4JW29_9TREE</name>
<sequence>MPNSRNGSFQGSYPVTIEDKTRLKEIDNQIKEEEKGDLDHNATHILSGTPNFALPSARVQGTAPPLSVRPYQLSKGYSHLVESPEKYRHIIADKLGKLQTTLPQLGSDDLRQAKADIVYLRSILEDDDQDIAQIKAGANWASRDA</sequence>
<dbReference type="GeneID" id="91094662"/>
<keyword evidence="2" id="KW-1185">Reference proteome</keyword>
<dbReference type="AlphaFoldDB" id="A0AAX4JW29"/>
<evidence type="ECO:0000313" key="2">
    <source>
        <dbReference type="Proteomes" id="UP001355207"/>
    </source>
</evidence>
<dbReference type="EMBL" id="CP144102">
    <property type="protein sequence ID" value="WWC89074.1"/>
    <property type="molecule type" value="Genomic_DNA"/>
</dbReference>
<organism evidence="1 2">
    <name type="scientific">Kwoniella dendrophila CBS 6074</name>
    <dbReference type="NCBI Taxonomy" id="1295534"/>
    <lineage>
        <taxon>Eukaryota</taxon>
        <taxon>Fungi</taxon>
        <taxon>Dikarya</taxon>
        <taxon>Basidiomycota</taxon>
        <taxon>Agaricomycotina</taxon>
        <taxon>Tremellomycetes</taxon>
        <taxon>Tremellales</taxon>
        <taxon>Cryptococcaceae</taxon>
        <taxon>Kwoniella</taxon>
    </lineage>
</organism>
<protein>
    <submittedName>
        <fullName evidence="1">Uncharacterized protein</fullName>
    </submittedName>
</protein>
<dbReference type="RefSeq" id="XP_066075837.1">
    <property type="nucleotide sequence ID" value="XM_066219740.1"/>
</dbReference>
<dbReference type="Proteomes" id="UP001355207">
    <property type="component" value="Chromosome 5"/>
</dbReference>
<proteinExistence type="predicted"/>
<evidence type="ECO:0000313" key="1">
    <source>
        <dbReference type="EMBL" id="WWC89074.1"/>
    </source>
</evidence>
<accession>A0AAX4JW29</accession>
<gene>
    <name evidence="1" type="ORF">L201_003992</name>
</gene>